<dbReference type="InterPro" id="IPR042226">
    <property type="entry name" value="eFR1_2_sf"/>
</dbReference>
<protein>
    <recommendedName>
        <fullName evidence="2">Actinobacteria/chloroflexi VLRF1 release factor domain-containing protein</fullName>
    </recommendedName>
</protein>
<dbReference type="SUPFAM" id="SSF53137">
    <property type="entry name" value="Translational machinery components"/>
    <property type="match status" value="1"/>
</dbReference>
<evidence type="ECO:0000313" key="4">
    <source>
        <dbReference type="EMBL" id="SDQ15803.1"/>
    </source>
</evidence>
<evidence type="ECO:0000313" key="3">
    <source>
        <dbReference type="EMBL" id="RDI72543.1"/>
    </source>
</evidence>
<dbReference type="AlphaFoldDB" id="A0A1H0YKU4"/>
<evidence type="ECO:0000259" key="2">
    <source>
        <dbReference type="Pfam" id="PF18859"/>
    </source>
</evidence>
<dbReference type="InterPro" id="IPR040783">
    <property type="entry name" value="VLRF1"/>
</dbReference>
<reference evidence="5" key="1">
    <citation type="submission" date="2016-10" db="EMBL/GenBank/DDBJ databases">
        <authorList>
            <person name="Varghese N."/>
            <person name="Submissions S."/>
        </authorList>
    </citation>
    <scope>NUCLEOTIDE SEQUENCE [LARGE SCALE GENOMIC DNA]</scope>
    <source>
        <strain evidence="5">CGMCC 1.12397</strain>
    </source>
</reference>
<feature type="domain" description="Actinobacteria/chloroflexi VLRF1 release factor" evidence="2">
    <location>
        <begin position="177"/>
        <end position="299"/>
    </location>
</feature>
<evidence type="ECO:0000256" key="1">
    <source>
        <dbReference type="SAM" id="MobiDB-lite"/>
    </source>
</evidence>
<evidence type="ECO:0000313" key="5">
    <source>
        <dbReference type="Proteomes" id="UP000199289"/>
    </source>
</evidence>
<name>A0A1H0YKU4_9EURY</name>
<dbReference type="EMBL" id="FNKQ01000001">
    <property type="protein sequence ID" value="SDQ15803.1"/>
    <property type="molecule type" value="Genomic_DNA"/>
</dbReference>
<sequence>MLDELLGRAELKERIEELQEEKRHLERRAEAEEERRSEAVRERQEAERELNRLETQVEELEHRVERLSEDDEAEVEFRGTEDLRGDRLEEVLSRLVSVATGPEGALSAMVEEHPPESVEEALGERAALVRRAAPCLVYTDDAGVVSAVLEPPTPPAAFDEWGSSFRIERSWFRPEGTVRVALVRSDLFALGRFDGEEVTLEDDVESDVMNAHSKGGFSQARFERRRDEQVSNHLERSKEVLRAHAADGDGESDTLVVLGERTVLGEFEELADHRATVDASGEPEEALREAVREFWTTRLSRL</sequence>
<reference evidence="4" key="2">
    <citation type="submission" date="2016-10" db="EMBL/GenBank/DDBJ databases">
        <authorList>
            <person name="de Groot N.N."/>
        </authorList>
    </citation>
    <scope>NUCLEOTIDE SEQUENCE [LARGE SCALE GENOMIC DNA]</scope>
    <source>
        <strain evidence="4">CGMCC 1.12397</strain>
    </source>
</reference>
<accession>A0A1H0YKU4</accession>
<reference evidence="3 6" key="3">
    <citation type="submission" date="2018-07" db="EMBL/GenBank/DDBJ databases">
        <title>Genome sequence of extremly halophilic archaeon Halopelagius longus strain BC12-B1.</title>
        <authorList>
            <person name="Zhang X."/>
        </authorList>
    </citation>
    <scope>NUCLEOTIDE SEQUENCE [LARGE SCALE GENOMIC DNA]</scope>
    <source>
        <strain evidence="3 6">BC12-B1</strain>
    </source>
</reference>
<proteinExistence type="predicted"/>
<dbReference type="Gene3D" id="3.30.420.60">
    <property type="entry name" value="eRF1 domain 2"/>
    <property type="match status" value="1"/>
</dbReference>
<dbReference type="EMBL" id="QQST01000001">
    <property type="protein sequence ID" value="RDI72543.1"/>
    <property type="molecule type" value="Genomic_DNA"/>
</dbReference>
<feature type="region of interest" description="Disordered" evidence="1">
    <location>
        <begin position="19"/>
        <end position="47"/>
    </location>
</feature>
<dbReference type="Proteomes" id="UP000255421">
    <property type="component" value="Unassembled WGS sequence"/>
</dbReference>
<dbReference type="Pfam" id="PF18859">
    <property type="entry name" value="acVLRF1"/>
    <property type="match status" value="1"/>
</dbReference>
<gene>
    <name evidence="3" type="ORF">DWB78_12905</name>
    <name evidence="4" type="ORF">SAMN05216278_0698</name>
</gene>
<keyword evidence="6" id="KW-1185">Reference proteome</keyword>
<dbReference type="RefSeq" id="WP_092532939.1">
    <property type="nucleotide sequence ID" value="NZ_FNKQ01000001.1"/>
</dbReference>
<organism evidence="4 5">
    <name type="scientific">Halopelagius longus</name>
    <dbReference type="NCBI Taxonomy" id="1236180"/>
    <lineage>
        <taxon>Archaea</taxon>
        <taxon>Methanobacteriati</taxon>
        <taxon>Methanobacteriota</taxon>
        <taxon>Stenosarchaea group</taxon>
        <taxon>Halobacteria</taxon>
        <taxon>Halobacteriales</taxon>
        <taxon>Haloferacaceae</taxon>
    </lineage>
</organism>
<dbReference type="Proteomes" id="UP000199289">
    <property type="component" value="Unassembled WGS sequence"/>
</dbReference>
<dbReference type="OrthoDB" id="124486at2157"/>
<evidence type="ECO:0000313" key="6">
    <source>
        <dbReference type="Proteomes" id="UP000255421"/>
    </source>
</evidence>